<dbReference type="STRING" id="81824.A9UZG9"/>
<dbReference type="Proteomes" id="UP000001357">
    <property type="component" value="Unassembled WGS sequence"/>
</dbReference>
<dbReference type="PROSITE" id="PS51417">
    <property type="entry name" value="ARF"/>
    <property type="match status" value="1"/>
</dbReference>
<dbReference type="InterPro" id="IPR027417">
    <property type="entry name" value="P-loop_NTPase"/>
</dbReference>
<organism evidence="2 3">
    <name type="scientific">Monosiga brevicollis</name>
    <name type="common">Choanoflagellate</name>
    <dbReference type="NCBI Taxonomy" id="81824"/>
    <lineage>
        <taxon>Eukaryota</taxon>
        <taxon>Choanoflagellata</taxon>
        <taxon>Craspedida</taxon>
        <taxon>Salpingoecidae</taxon>
        <taxon>Monosiga</taxon>
    </lineage>
</organism>
<dbReference type="SMART" id="SM00173">
    <property type="entry name" value="RAS"/>
    <property type="match status" value="1"/>
</dbReference>
<accession>A9UZG9</accession>
<dbReference type="NCBIfam" id="TIGR00231">
    <property type="entry name" value="small_GTP"/>
    <property type="match status" value="1"/>
</dbReference>
<gene>
    <name evidence="2" type="ORF">MONBRDRAFT_25453</name>
</gene>
<dbReference type="RefSeq" id="XP_001745942.1">
    <property type="nucleotide sequence ID" value="XM_001745890.1"/>
</dbReference>
<dbReference type="GeneID" id="5891058"/>
<dbReference type="InterPro" id="IPR005225">
    <property type="entry name" value="Small_GTP-bd"/>
</dbReference>
<dbReference type="InterPro" id="IPR001806">
    <property type="entry name" value="Small_GTPase"/>
</dbReference>
<dbReference type="eggNOG" id="KOG0092">
    <property type="taxonomic scope" value="Eukaryota"/>
</dbReference>
<dbReference type="GO" id="GO:0005525">
    <property type="term" value="F:GTP binding"/>
    <property type="evidence" value="ECO:0007669"/>
    <property type="project" value="InterPro"/>
</dbReference>
<protein>
    <submittedName>
        <fullName evidence="2">Uncharacterized protein</fullName>
    </submittedName>
</protein>
<evidence type="ECO:0000313" key="2">
    <source>
        <dbReference type="EMBL" id="EDQ89366.1"/>
    </source>
</evidence>
<dbReference type="SMART" id="SM00176">
    <property type="entry name" value="RAN"/>
    <property type="match status" value="1"/>
</dbReference>
<dbReference type="KEGG" id="mbr:MONBRDRAFT_25453"/>
<dbReference type="Pfam" id="PF00071">
    <property type="entry name" value="Ras"/>
    <property type="match status" value="1"/>
</dbReference>
<evidence type="ECO:0000256" key="1">
    <source>
        <dbReference type="ARBA" id="ARBA00022741"/>
    </source>
</evidence>
<dbReference type="SMART" id="SM00174">
    <property type="entry name" value="RHO"/>
    <property type="match status" value="1"/>
</dbReference>
<dbReference type="GO" id="GO:0003924">
    <property type="term" value="F:GTPase activity"/>
    <property type="evidence" value="ECO:0000318"/>
    <property type="project" value="GO_Central"/>
</dbReference>
<dbReference type="SUPFAM" id="SSF52540">
    <property type="entry name" value="P-loop containing nucleoside triphosphate hydrolases"/>
    <property type="match status" value="1"/>
</dbReference>
<dbReference type="PANTHER" id="PTHR47978">
    <property type="match status" value="1"/>
</dbReference>
<dbReference type="EMBL" id="CH991551">
    <property type="protein sequence ID" value="EDQ89366.1"/>
    <property type="molecule type" value="Genomic_DNA"/>
</dbReference>
<dbReference type="Gene3D" id="3.40.50.300">
    <property type="entry name" value="P-loop containing nucleotide triphosphate hydrolases"/>
    <property type="match status" value="1"/>
</dbReference>
<name>A9UZG9_MONBE</name>
<dbReference type="AlphaFoldDB" id="A9UZG9"/>
<dbReference type="FunFam" id="3.40.50.300:FF:000808">
    <property type="entry name" value="Small GTP-binding protein, putative"/>
    <property type="match status" value="1"/>
</dbReference>
<dbReference type="PROSITE" id="PS51419">
    <property type="entry name" value="RAB"/>
    <property type="match status" value="1"/>
</dbReference>
<dbReference type="OMA" id="KQDTFHT"/>
<keyword evidence="3" id="KW-1185">Reference proteome</keyword>
<dbReference type="PROSITE" id="PS51421">
    <property type="entry name" value="RAS"/>
    <property type="match status" value="1"/>
</dbReference>
<dbReference type="GO" id="GO:0012505">
    <property type="term" value="C:endomembrane system"/>
    <property type="evidence" value="ECO:0000318"/>
    <property type="project" value="GO_Central"/>
</dbReference>
<dbReference type="InParanoid" id="A9UZG9"/>
<reference evidence="2 3" key="1">
    <citation type="journal article" date="2008" name="Nature">
        <title>The genome of the choanoflagellate Monosiga brevicollis and the origin of metazoans.</title>
        <authorList>
            <consortium name="JGI Sequencing"/>
            <person name="King N."/>
            <person name="Westbrook M.J."/>
            <person name="Young S.L."/>
            <person name="Kuo A."/>
            <person name="Abedin M."/>
            <person name="Chapman J."/>
            <person name="Fairclough S."/>
            <person name="Hellsten U."/>
            <person name="Isogai Y."/>
            <person name="Letunic I."/>
            <person name="Marr M."/>
            <person name="Pincus D."/>
            <person name="Putnam N."/>
            <person name="Rokas A."/>
            <person name="Wright K.J."/>
            <person name="Zuzow R."/>
            <person name="Dirks W."/>
            <person name="Good M."/>
            <person name="Goodstein D."/>
            <person name="Lemons D."/>
            <person name="Li W."/>
            <person name="Lyons J.B."/>
            <person name="Morris A."/>
            <person name="Nichols S."/>
            <person name="Richter D.J."/>
            <person name="Salamov A."/>
            <person name="Bork P."/>
            <person name="Lim W.A."/>
            <person name="Manning G."/>
            <person name="Miller W.T."/>
            <person name="McGinnis W."/>
            <person name="Shapiro H."/>
            <person name="Tjian R."/>
            <person name="Grigoriev I.V."/>
            <person name="Rokhsar D."/>
        </authorList>
    </citation>
    <scope>NUCLEOTIDE SEQUENCE [LARGE SCALE GENOMIC DNA]</scope>
    <source>
        <strain evidence="3">MX1 / ATCC 50154</strain>
    </source>
</reference>
<dbReference type="SMART" id="SM00175">
    <property type="entry name" value="RAB"/>
    <property type="match status" value="1"/>
</dbReference>
<dbReference type="GO" id="GO:0006886">
    <property type="term" value="P:intracellular protein transport"/>
    <property type="evidence" value="ECO:0000318"/>
    <property type="project" value="GO_Central"/>
</dbReference>
<dbReference type="PRINTS" id="PR00449">
    <property type="entry name" value="RASTRNSFRMNG"/>
</dbReference>
<keyword evidence="1" id="KW-0547">Nucleotide-binding</keyword>
<sequence length="194" mass="21190">MEAKIVLLGAQSVGKTSLVLRYVDDAFEDAVSSTIGASFFTHKLTVDGCRVKLQLWDTAGQERFRSMAPMYYRGSSAALIVYDVTTPKSLDEVKGWMAELQRNTDTSTVMCICANKVDLLKDDAHLVEKGRSYAKQTNAIFFETSAKTGAGINEAFMAVVRELISSKRLTPAADQADAIKLAQVSDNTEKKGCC</sequence>
<evidence type="ECO:0000313" key="3">
    <source>
        <dbReference type="Proteomes" id="UP000001357"/>
    </source>
</evidence>
<proteinExistence type="predicted"/>